<comment type="caution">
    <text evidence="2">The sequence shown here is derived from an EMBL/GenBank/DDBJ whole genome shotgun (WGS) entry which is preliminary data.</text>
</comment>
<dbReference type="Proteomes" id="UP000646548">
    <property type="component" value="Unassembled WGS sequence"/>
</dbReference>
<gene>
    <name evidence="2" type="ORF">FQA47_025373</name>
</gene>
<feature type="compositionally biased region" description="Basic and acidic residues" evidence="1">
    <location>
        <begin position="70"/>
        <end position="85"/>
    </location>
</feature>
<evidence type="ECO:0000313" key="3">
    <source>
        <dbReference type="Proteomes" id="UP000646548"/>
    </source>
</evidence>
<evidence type="ECO:0000256" key="1">
    <source>
        <dbReference type="SAM" id="MobiDB-lite"/>
    </source>
</evidence>
<sequence>MYKVNAFAVQMFMDPRGVTCRLRALSKRRARAASCLPAPCKDALRAFTETIQLSLTDIPAQLEAGRAVRRPGDTNDSRAPPERTSADQQILLKKGAGRQTRELIHT</sequence>
<feature type="region of interest" description="Disordered" evidence="1">
    <location>
        <begin position="64"/>
        <end position="106"/>
    </location>
</feature>
<evidence type="ECO:0000313" key="2">
    <source>
        <dbReference type="EMBL" id="KAF6720047.1"/>
    </source>
</evidence>
<name>A0A834F6M1_ORYME</name>
<reference evidence="2" key="1">
    <citation type="journal article" name="BMC Genomics">
        <title>Long-read sequencing and de novo genome assembly of marine medaka (Oryzias melastigma).</title>
        <authorList>
            <person name="Liang P."/>
            <person name="Saqib H.S.A."/>
            <person name="Ni X."/>
            <person name="Shen Y."/>
        </authorList>
    </citation>
    <scope>NUCLEOTIDE SEQUENCE</scope>
    <source>
        <strain evidence="2">Bigg-433</strain>
    </source>
</reference>
<dbReference type="AlphaFoldDB" id="A0A834F6M1"/>
<accession>A0A834F6M1</accession>
<dbReference type="EMBL" id="WKFB01000531">
    <property type="protein sequence ID" value="KAF6720047.1"/>
    <property type="molecule type" value="Genomic_DNA"/>
</dbReference>
<protein>
    <submittedName>
        <fullName evidence="2">Uncharacterized protein</fullName>
    </submittedName>
</protein>
<organism evidence="2 3">
    <name type="scientific">Oryzias melastigma</name>
    <name type="common">Marine medaka</name>
    <dbReference type="NCBI Taxonomy" id="30732"/>
    <lineage>
        <taxon>Eukaryota</taxon>
        <taxon>Metazoa</taxon>
        <taxon>Chordata</taxon>
        <taxon>Craniata</taxon>
        <taxon>Vertebrata</taxon>
        <taxon>Euteleostomi</taxon>
        <taxon>Actinopterygii</taxon>
        <taxon>Neopterygii</taxon>
        <taxon>Teleostei</taxon>
        <taxon>Neoteleostei</taxon>
        <taxon>Acanthomorphata</taxon>
        <taxon>Ovalentaria</taxon>
        <taxon>Atherinomorphae</taxon>
        <taxon>Beloniformes</taxon>
        <taxon>Adrianichthyidae</taxon>
        <taxon>Oryziinae</taxon>
        <taxon>Oryzias</taxon>
    </lineage>
</organism>
<proteinExistence type="predicted"/>